<comment type="cofactor">
    <cofactor evidence="1">
        <name>a divalent metal cation</name>
        <dbReference type="ChEBI" id="CHEBI:60240"/>
    </cofactor>
</comment>
<dbReference type="GO" id="GO:0047429">
    <property type="term" value="F:nucleoside triphosphate diphosphatase activity"/>
    <property type="evidence" value="ECO:0007669"/>
    <property type="project" value="InterPro"/>
</dbReference>
<evidence type="ECO:0000256" key="1">
    <source>
        <dbReference type="ARBA" id="ARBA00001968"/>
    </source>
</evidence>
<reference evidence="3 4" key="1">
    <citation type="submission" date="2018-06" db="EMBL/GenBank/DDBJ databases">
        <title>Extensive metabolic versatility and redundancy in microbially diverse, dynamic hydrothermal sediments.</title>
        <authorList>
            <person name="Dombrowski N."/>
            <person name="Teske A."/>
            <person name="Baker B.J."/>
        </authorList>
    </citation>
    <scope>NUCLEOTIDE SEQUENCE [LARGE SCALE GENOMIC DNA]</scope>
    <source>
        <strain evidence="3">B35_G9</strain>
    </source>
</reference>
<dbReference type="InterPro" id="IPR029001">
    <property type="entry name" value="ITPase-like_fam"/>
</dbReference>
<dbReference type="PANTHER" id="PTHR43213">
    <property type="entry name" value="BIFUNCTIONAL DTTP/UTP PYROPHOSPHATASE/METHYLTRANSFERASE PROTEIN-RELATED"/>
    <property type="match status" value="1"/>
</dbReference>
<dbReference type="Pfam" id="PF02545">
    <property type="entry name" value="Maf"/>
    <property type="match status" value="1"/>
</dbReference>
<gene>
    <name evidence="3" type="primary">maf</name>
    <name evidence="3" type="ORF">DRP44_06155</name>
</gene>
<evidence type="ECO:0000256" key="2">
    <source>
        <dbReference type="ARBA" id="ARBA00022801"/>
    </source>
</evidence>
<organism evidence="3 4">
    <name type="scientific">candidate division TA06 bacterium</name>
    <dbReference type="NCBI Taxonomy" id="2250710"/>
    <lineage>
        <taxon>Bacteria</taxon>
        <taxon>Bacteria division TA06</taxon>
    </lineage>
</organism>
<evidence type="ECO:0000313" key="4">
    <source>
        <dbReference type="Proteomes" id="UP000282321"/>
    </source>
</evidence>
<dbReference type="NCBIfam" id="TIGR00172">
    <property type="entry name" value="maf"/>
    <property type="match status" value="1"/>
</dbReference>
<dbReference type="AlphaFoldDB" id="A0A660S6X4"/>
<dbReference type="Gene3D" id="3.90.950.10">
    <property type="match status" value="1"/>
</dbReference>
<protein>
    <submittedName>
        <fullName evidence="3">Septum formation protein Maf</fullName>
    </submittedName>
</protein>
<dbReference type="CDD" id="cd00555">
    <property type="entry name" value="Maf"/>
    <property type="match status" value="1"/>
</dbReference>
<keyword evidence="2" id="KW-0378">Hydrolase</keyword>
<name>A0A660S6X4_UNCT6</name>
<dbReference type="PANTHER" id="PTHR43213:SF5">
    <property type="entry name" value="BIFUNCTIONAL DTTP_UTP PYROPHOSPHATASE_METHYLTRANSFERASE PROTEIN-RELATED"/>
    <property type="match status" value="1"/>
</dbReference>
<feature type="non-terminal residue" evidence="3">
    <location>
        <position position="1"/>
    </location>
</feature>
<sequence length="140" mass="15682">KAKTVSQKYQESFIIAADTMVVIGGKILGKPVNRDEARYMIQLLSGKVHHVITGFCILYSKTNEYVTSFSKTAVTFKPLSLKEIDEYLDKIEFLDKAGAYAIQDYGDTIIKKIEGNHDNVMGLPVKHVIEILNNFKPGVD</sequence>
<proteinExistence type="predicted"/>
<accession>A0A660S6X4</accession>
<dbReference type="Proteomes" id="UP000282321">
    <property type="component" value="Unassembled WGS sequence"/>
</dbReference>
<dbReference type="SUPFAM" id="SSF52972">
    <property type="entry name" value="ITPase-like"/>
    <property type="match status" value="1"/>
</dbReference>
<dbReference type="InterPro" id="IPR003697">
    <property type="entry name" value="Maf-like"/>
</dbReference>
<comment type="caution">
    <text evidence="3">The sequence shown here is derived from an EMBL/GenBank/DDBJ whole genome shotgun (WGS) entry which is preliminary data.</text>
</comment>
<evidence type="ECO:0000313" key="3">
    <source>
        <dbReference type="EMBL" id="RKX65511.1"/>
    </source>
</evidence>
<dbReference type="EMBL" id="QNBC01000086">
    <property type="protein sequence ID" value="RKX65511.1"/>
    <property type="molecule type" value="Genomic_DNA"/>
</dbReference>